<dbReference type="Proteomes" id="UP000249066">
    <property type="component" value="Unassembled WGS sequence"/>
</dbReference>
<dbReference type="SUPFAM" id="SSF161266">
    <property type="entry name" value="Gam-like"/>
    <property type="match status" value="1"/>
</dbReference>
<proteinExistence type="predicted"/>
<reference evidence="1 2" key="1">
    <citation type="submission" date="2017-08" db="EMBL/GenBank/DDBJ databases">
        <title>Infants hospitalized years apart are colonized by the same room-sourced microbial strains.</title>
        <authorList>
            <person name="Brooks B."/>
            <person name="Olm M.R."/>
            <person name="Firek B.A."/>
            <person name="Baker R."/>
            <person name="Thomas B.C."/>
            <person name="Morowitz M.J."/>
            <person name="Banfield J.F."/>
        </authorList>
    </citation>
    <scope>NUCLEOTIDE SEQUENCE [LARGE SCALE GENOMIC DNA]</scope>
    <source>
        <strain evidence="1">S2_018_000_R2_101</strain>
    </source>
</reference>
<organism evidence="1 2">
    <name type="scientific">Sphingomonas sanxanigenens</name>
    <dbReference type="NCBI Taxonomy" id="397260"/>
    <lineage>
        <taxon>Bacteria</taxon>
        <taxon>Pseudomonadati</taxon>
        <taxon>Pseudomonadota</taxon>
        <taxon>Alphaproteobacteria</taxon>
        <taxon>Sphingomonadales</taxon>
        <taxon>Sphingomonadaceae</taxon>
        <taxon>Sphingomonas</taxon>
    </lineage>
</organism>
<evidence type="ECO:0008006" key="3">
    <source>
        <dbReference type="Google" id="ProtNLM"/>
    </source>
</evidence>
<dbReference type="InterPro" id="IPR009951">
    <property type="entry name" value="Host-nuc_inhib_Gam"/>
</dbReference>
<accession>A0A2W5C3D6</accession>
<sequence>MARRTATAVDLPKSVEEAAGLLGRYAALTADIAAIDAERAIKRAEIDQDADERIARREEELKAIFARLKPWWAVAGDQVTGGKKRSAELGGCDIGIRTTPPRLVLQAKEPEMIRRLQGLRWSRVKEFLRTKVSLDKQAIIKEIGTGKDGHLGMLGFTTRQTDEFFIAPIAPEHEPGDSEDVANG</sequence>
<comment type="caution">
    <text evidence="1">The sequence shown here is derived from an EMBL/GenBank/DDBJ whole genome shotgun (WGS) entry which is preliminary data.</text>
</comment>
<gene>
    <name evidence="1" type="ORF">DI623_12350</name>
</gene>
<dbReference type="Pfam" id="PF07352">
    <property type="entry name" value="Phage_Mu_Gam"/>
    <property type="match status" value="1"/>
</dbReference>
<dbReference type="GO" id="GO:0042262">
    <property type="term" value="P:DNA protection"/>
    <property type="evidence" value="ECO:0007669"/>
    <property type="project" value="InterPro"/>
</dbReference>
<evidence type="ECO:0000313" key="2">
    <source>
        <dbReference type="Proteomes" id="UP000249066"/>
    </source>
</evidence>
<protein>
    <recommendedName>
        <fullName evidence="3">Host-nuclease inhibitor protein Gam</fullName>
    </recommendedName>
</protein>
<dbReference type="AlphaFoldDB" id="A0A2W5C3D6"/>
<dbReference type="GO" id="GO:0003690">
    <property type="term" value="F:double-stranded DNA binding"/>
    <property type="evidence" value="ECO:0007669"/>
    <property type="project" value="InterPro"/>
</dbReference>
<dbReference type="EMBL" id="QFNN01000086">
    <property type="protein sequence ID" value="PZO88608.1"/>
    <property type="molecule type" value="Genomic_DNA"/>
</dbReference>
<name>A0A2W5C3D6_9SPHN</name>
<evidence type="ECO:0000313" key="1">
    <source>
        <dbReference type="EMBL" id="PZO88608.1"/>
    </source>
</evidence>